<dbReference type="GO" id="GO:0005737">
    <property type="term" value="C:cytoplasm"/>
    <property type="evidence" value="ECO:0007669"/>
    <property type="project" value="TreeGrafter"/>
</dbReference>
<dbReference type="InterPro" id="IPR008978">
    <property type="entry name" value="HSP20-like_chaperone"/>
</dbReference>
<feature type="compositionally biased region" description="Polar residues" evidence="3">
    <location>
        <begin position="503"/>
        <end position="514"/>
    </location>
</feature>
<feature type="compositionally biased region" description="Polar residues" evidence="3">
    <location>
        <begin position="780"/>
        <end position="790"/>
    </location>
</feature>
<dbReference type="Pfam" id="PF00011">
    <property type="entry name" value="HSP20"/>
    <property type="match status" value="4"/>
</dbReference>
<feature type="region of interest" description="Disordered" evidence="3">
    <location>
        <begin position="777"/>
        <end position="817"/>
    </location>
</feature>
<accession>A0AAE1Q1N8</accession>
<keyword evidence="6" id="KW-1185">Reference proteome</keyword>
<feature type="compositionally biased region" description="Basic and acidic residues" evidence="3">
    <location>
        <begin position="414"/>
        <end position="423"/>
    </location>
</feature>
<comment type="caution">
    <text evidence="5">The sequence shown here is derived from an EMBL/GenBank/DDBJ whole genome shotgun (WGS) entry which is preliminary data.</text>
</comment>
<feature type="compositionally biased region" description="Low complexity" evidence="3">
    <location>
        <begin position="486"/>
        <end position="502"/>
    </location>
</feature>
<evidence type="ECO:0000313" key="6">
    <source>
        <dbReference type="Proteomes" id="UP001292094"/>
    </source>
</evidence>
<feature type="compositionally biased region" description="Polar residues" evidence="3">
    <location>
        <begin position="198"/>
        <end position="216"/>
    </location>
</feature>
<feature type="region of interest" description="Disordered" evidence="3">
    <location>
        <begin position="1"/>
        <end position="27"/>
    </location>
</feature>
<dbReference type="CDD" id="cd06526">
    <property type="entry name" value="metazoan_ACD"/>
    <property type="match status" value="2"/>
</dbReference>
<evidence type="ECO:0000256" key="2">
    <source>
        <dbReference type="RuleBase" id="RU003616"/>
    </source>
</evidence>
<evidence type="ECO:0000259" key="4">
    <source>
        <dbReference type="PROSITE" id="PS01031"/>
    </source>
</evidence>
<feature type="region of interest" description="Disordered" evidence="3">
    <location>
        <begin position="409"/>
        <end position="462"/>
    </location>
</feature>
<feature type="compositionally biased region" description="Polar residues" evidence="3">
    <location>
        <begin position="528"/>
        <end position="545"/>
    </location>
</feature>
<sequence length="1155" mass="128800">MSSAHKESSHSSKSFNSSTSGNRGRDRMADEDFWDFDLPISRRGRFFQDSTFEDTRSDFDKKVKDILNKWGDDDLMSEAWGDDSDRRHTSNLNRYRNLRSSRNLSDDNQAVTVTNKDDAHKIVLDVMDFVAGDVKVKVVGELELLVEGRLEAAVDGGSPRTFKRNFTLPQHTDMEAVTSVMSADGILTITAPKKKTGVSGSNTGATSGLRDTSTSNKGEHNTTSSSSSTNTNNTTRDENQSRSGQHTASDFFRDVPFKKRGRFFDDACFEDTRWDFDKRVKDILSKWGDDDLMSEAWGDDSDRRHTSNLNRYRNLRNSRNLSDDNQAVTVTNKDDAHKIVLDVMDFVAGDVKVKVVGELELLVEGRLEAAVDGGSPRTFKRNFTLPQHTDMEAVTSVMSADGILTITAPKKATRGRDEGKESHVNISNKNVSESRASSTSASSVNSKMENVQQEMDKLKNDTKGEVAESIQTAAVKINTTVDAPQTTTATTTQQQQQQQQQQESSQNITYSQDTEAGLKTNLEAPRVTGTTTTQESSENITLSRETTGEAVPTIQVTTSANTESEEKAATSFNRGCEESATATTTSTTTTTQPSQQQEKVCLSGRSEGRRGSKGVALPIVTKGQFFNDSFFEGTWKNYQDAVREVLARWDRSSSPVPSDDMTSYRKLRTRDMRDENQAVTTSEDEANYKYVVDVHDFTTSGGEVTVNVLEEGQLVVEGRVEREEEGGARASRHFTREFTLPRNVKEEDIVAVMSSDGVLTIIAPKQKLVCGGIESKESQGMESVRASQGMESVRESQTGQATTTTSKSQTTHGGRKEEDVQEFVIPVIVGEASERNLLMEMSDATSQTTQRREKGISFEGLENFNDEECHKKPAGGKDCGFIEESDVDAVHRRLGEDQQKTQASQTSGEGEQTVEAEKMRRVKRVYQEEDEPYMNRLLNIRSGGGFHEDSHFAGYQNDLKAAIKEVLHKFREPVDESKGEMAAYRNLRERDLRLENQATHIDEKPLSQTVVMDVFDFMGGEVTAEVVNGRELLVKGHTKRRHGSCLTTLTFVKPIPLPEYADLKGIHAFVSSDGVLIVNIPKLEECYEVIDLAKELSQEHRPRLGTPSDQTRRVSLERSLRDSPLDLEGRVYRMSPHRILANHNITPRDRSRDRL</sequence>
<dbReference type="SUPFAM" id="SSF49764">
    <property type="entry name" value="HSP20-like chaperones"/>
    <property type="match status" value="4"/>
</dbReference>
<feature type="compositionally biased region" description="Low complexity" evidence="3">
    <location>
        <begin position="11"/>
        <end position="20"/>
    </location>
</feature>
<feature type="domain" description="SHSP" evidence="4">
    <location>
        <begin position="102"/>
        <end position="208"/>
    </location>
</feature>
<dbReference type="GO" id="GO:0051082">
    <property type="term" value="F:unfolded protein binding"/>
    <property type="evidence" value="ECO:0007669"/>
    <property type="project" value="TreeGrafter"/>
</dbReference>
<feature type="region of interest" description="Disordered" evidence="3">
    <location>
        <begin position="895"/>
        <end position="918"/>
    </location>
</feature>
<feature type="domain" description="SHSP" evidence="4">
    <location>
        <begin position="670"/>
        <end position="787"/>
    </location>
</feature>
<evidence type="ECO:0000313" key="5">
    <source>
        <dbReference type="EMBL" id="KAK4317819.1"/>
    </source>
</evidence>
<comment type="similarity">
    <text evidence="1 2">Belongs to the small heat shock protein (HSP20) family.</text>
</comment>
<organism evidence="5 6">
    <name type="scientific">Petrolisthes manimaculis</name>
    <dbReference type="NCBI Taxonomy" id="1843537"/>
    <lineage>
        <taxon>Eukaryota</taxon>
        <taxon>Metazoa</taxon>
        <taxon>Ecdysozoa</taxon>
        <taxon>Arthropoda</taxon>
        <taxon>Crustacea</taxon>
        <taxon>Multicrustacea</taxon>
        <taxon>Malacostraca</taxon>
        <taxon>Eumalacostraca</taxon>
        <taxon>Eucarida</taxon>
        <taxon>Decapoda</taxon>
        <taxon>Pleocyemata</taxon>
        <taxon>Anomura</taxon>
        <taxon>Galatheoidea</taxon>
        <taxon>Porcellanidae</taxon>
        <taxon>Petrolisthes</taxon>
    </lineage>
</organism>
<evidence type="ECO:0000256" key="1">
    <source>
        <dbReference type="PROSITE-ProRule" id="PRU00285"/>
    </source>
</evidence>
<dbReference type="GO" id="GO:0005634">
    <property type="term" value="C:nucleus"/>
    <property type="evidence" value="ECO:0007669"/>
    <property type="project" value="TreeGrafter"/>
</dbReference>
<feature type="region of interest" description="Disordered" evidence="3">
    <location>
        <begin position="193"/>
        <end position="249"/>
    </location>
</feature>
<proteinExistence type="inferred from homology"/>
<reference evidence="5" key="1">
    <citation type="submission" date="2023-11" db="EMBL/GenBank/DDBJ databases">
        <title>Genome assemblies of two species of porcelain crab, Petrolisthes cinctipes and Petrolisthes manimaculis (Anomura: Porcellanidae).</title>
        <authorList>
            <person name="Angst P."/>
        </authorList>
    </citation>
    <scope>NUCLEOTIDE SEQUENCE</scope>
    <source>
        <strain evidence="5">PB745_02</strain>
        <tissue evidence="5">Gill</tissue>
    </source>
</reference>
<dbReference type="PANTHER" id="PTHR45640">
    <property type="entry name" value="HEAT SHOCK PROTEIN HSP-12.2-RELATED"/>
    <property type="match status" value="1"/>
</dbReference>
<feature type="compositionally biased region" description="Polar residues" evidence="3">
    <location>
        <begin position="900"/>
        <end position="910"/>
    </location>
</feature>
<feature type="domain" description="SHSP" evidence="4">
    <location>
        <begin position="319"/>
        <end position="427"/>
    </location>
</feature>
<dbReference type="InterPro" id="IPR002068">
    <property type="entry name" value="A-crystallin/Hsp20_dom"/>
</dbReference>
<feature type="compositionally biased region" description="Low complexity" evidence="3">
    <location>
        <begin position="221"/>
        <end position="234"/>
    </location>
</feature>
<feature type="region of interest" description="Disordered" evidence="3">
    <location>
        <begin position="486"/>
        <end position="611"/>
    </location>
</feature>
<dbReference type="Gene3D" id="2.60.40.790">
    <property type="match status" value="4"/>
</dbReference>
<feature type="compositionally biased region" description="Low complexity" evidence="3">
    <location>
        <begin position="430"/>
        <end position="446"/>
    </location>
</feature>
<dbReference type="InterPro" id="IPR001436">
    <property type="entry name" value="Alpha-crystallin/sHSP_animal"/>
</dbReference>
<gene>
    <name evidence="5" type="ORF">Pmani_011143</name>
</gene>
<feature type="compositionally biased region" description="Low complexity" evidence="3">
    <location>
        <begin position="579"/>
        <end position="591"/>
    </location>
</feature>
<feature type="region of interest" description="Disordered" evidence="3">
    <location>
        <begin position="1098"/>
        <end position="1117"/>
    </location>
</feature>
<evidence type="ECO:0000256" key="3">
    <source>
        <dbReference type="SAM" id="MobiDB-lite"/>
    </source>
</evidence>
<feature type="compositionally biased region" description="Low complexity" evidence="3">
    <location>
        <begin position="796"/>
        <end position="812"/>
    </location>
</feature>
<dbReference type="GO" id="GO:0042026">
    <property type="term" value="P:protein refolding"/>
    <property type="evidence" value="ECO:0007669"/>
    <property type="project" value="TreeGrafter"/>
</dbReference>
<name>A0AAE1Q1N8_9EUCA</name>
<dbReference type="GO" id="GO:0009408">
    <property type="term" value="P:response to heat"/>
    <property type="evidence" value="ECO:0007669"/>
    <property type="project" value="TreeGrafter"/>
</dbReference>
<dbReference type="Proteomes" id="UP001292094">
    <property type="component" value="Unassembled WGS sequence"/>
</dbReference>
<dbReference type="EMBL" id="JAWZYT010000889">
    <property type="protein sequence ID" value="KAK4317819.1"/>
    <property type="molecule type" value="Genomic_DNA"/>
</dbReference>
<dbReference type="CDD" id="cd06464">
    <property type="entry name" value="ACD_sHsps-like"/>
    <property type="match status" value="1"/>
</dbReference>
<feature type="compositionally biased region" description="Basic and acidic residues" evidence="3">
    <location>
        <begin position="1"/>
        <end position="10"/>
    </location>
</feature>
<dbReference type="PANTHER" id="PTHR45640:SF26">
    <property type="entry name" value="RE23625P"/>
    <property type="match status" value="1"/>
</dbReference>
<dbReference type="AlphaFoldDB" id="A0AAE1Q1N8"/>
<dbReference type="PROSITE" id="PS01031">
    <property type="entry name" value="SHSP"/>
    <property type="match status" value="3"/>
</dbReference>
<protein>
    <recommendedName>
        <fullName evidence="4">SHSP domain-containing protein</fullName>
    </recommendedName>
</protein>